<reference evidence="2 3" key="1">
    <citation type="submission" date="2019-08" db="EMBL/GenBank/DDBJ databases">
        <title>The genome of the soybean aphid Biotype 1, its phylome, world population structure and adaptation to the North American continent.</title>
        <authorList>
            <person name="Giordano R."/>
            <person name="Donthu R.K."/>
            <person name="Hernandez A.G."/>
            <person name="Wright C.L."/>
            <person name="Zimin A.V."/>
        </authorList>
    </citation>
    <scope>NUCLEOTIDE SEQUENCE [LARGE SCALE GENOMIC DNA]</scope>
    <source>
        <tissue evidence="2">Whole aphids</tissue>
    </source>
</reference>
<evidence type="ECO:0000313" key="3">
    <source>
        <dbReference type="Proteomes" id="UP000475862"/>
    </source>
</evidence>
<dbReference type="EMBL" id="VYZN01000010">
    <property type="protein sequence ID" value="KAE9542471.1"/>
    <property type="molecule type" value="Genomic_DNA"/>
</dbReference>
<evidence type="ECO:0000313" key="2">
    <source>
        <dbReference type="EMBL" id="KAE9542471.1"/>
    </source>
</evidence>
<comment type="caution">
    <text evidence="2">The sequence shown here is derived from an EMBL/GenBank/DDBJ whole genome shotgun (WGS) entry which is preliminary data.</text>
</comment>
<protein>
    <recommendedName>
        <fullName evidence="1">DUF6570 domain-containing protein</fullName>
    </recommendedName>
</protein>
<dbReference type="InterPro" id="IPR046700">
    <property type="entry name" value="DUF6570"/>
</dbReference>
<keyword evidence="3" id="KW-1185">Reference proteome</keyword>
<feature type="domain" description="DUF6570" evidence="1">
    <location>
        <begin position="647"/>
        <end position="781"/>
    </location>
</feature>
<dbReference type="Proteomes" id="UP000475862">
    <property type="component" value="Unassembled WGS sequence"/>
</dbReference>
<proteinExistence type="predicted"/>
<gene>
    <name evidence="2" type="ORF">AGLY_003332</name>
</gene>
<dbReference type="Pfam" id="PF20209">
    <property type="entry name" value="DUF6570"/>
    <property type="match status" value="1"/>
</dbReference>
<evidence type="ECO:0000259" key="1">
    <source>
        <dbReference type="Pfam" id="PF20209"/>
    </source>
</evidence>
<dbReference type="PANTHER" id="PTHR34718">
    <property type="entry name" value="PHD-TYPE DOMAIN-CONTAINING PROTEIN"/>
    <property type="match status" value="1"/>
</dbReference>
<dbReference type="OrthoDB" id="416437at2759"/>
<accession>A0A6G0U031</accession>
<organism evidence="2 3">
    <name type="scientific">Aphis glycines</name>
    <name type="common">Soybean aphid</name>
    <dbReference type="NCBI Taxonomy" id="307491"/>
    <lineage>
        <taxon>Eukaryota</taxon>
        <taxon>Metazoa</taxon>
        <taxon>Ecdysozoa</taxon>
        <taxon>Arthropoda</taxon>
        <taxon>Hexapoda</taxon>
        <taxon>Insecta</taxon>
        <taxon>Pterygota</taxon>
        <taxon>Neoptera</taxon>
        <taxon>Paraneoptera</taxon>
        <taxon>Hemiptera</taxon>
        <taxon>Sternorrhyncha</taxon>
        <taxon>Aphidomorpha</taxon>
        <taxon>Aphidoidea</taxon>
        <taxon>Aphididae</taxon>
        <taxon>Aphidini</taxon>
        <taxon>Aphis</taxon>
        <taxon>Aphis</taxon>
    </lineage>
</organism>
<dbReference type="AlphaFoldDB" id="A0A6G0U031"/>
<dbReference type="PANTHER" id="PTHR34718:SF2">
    <property type="entry name" value="PHD-TYPE DOMAIN-CONTAINING PROTEIN"/>
    <property type="match status" value="1"/>
</dbReference>
<sequence>MDIIFSKEILVNEILKSDLALHVDHIMFFQNLMMQNFGYPFFCSNNDLQAPRDTDVQALHTDKHIQILLKPMSVNEPDIHHWAIFSPSYFELGGSIEFPQVQLQKPGFLDCGVYVLANAVALHFSLNPKHLIYDSVDKLRLNIFITEVITPFPAKKIAEQCMEPTHLKRREAYAKLKFDNNEKLLQQLVLKNKKRREAYATEKISNHLQLKIVQFQNLIRQPHSSNLQSLDEKKFLRWLHPSCCIEQYNPNVTCPPVQQLNSDDCGVFAIAFQVSLIFGYDPQHLFYCCQLQSQQPANEDHEHVHVDKINDEQQTGLKDADYFEITKEKNTNKKNQKKIVYYDYHKEVFMQHKYVQIVLDKLHNLHDDQPDHENNRLKSQKIIKWWTFQVKCKNIVTVALEKSQLIPKSNVETYVKALCGKSLHTHNSKQFPCNDTCRKKKYDPFISNGLENCYLRIHERTLGTLSDLLDKLFTCTNPNRDERNGHSKECYLNEFQCGARILPLLKLSSHFPELRSIKRQLYEIQRLYTHLSRVDEALEQGDVAFLKKLAEDTQAKAISFTSAAVHSDIAEYKLTEDFQKTIELFEKRASDLPKYSCCSCETFNAIEKQKTNIIEKQIWKDLQILVPENDRKWLCNYCYGKINDDIMPSTCILNKMFTHQVPPEISCLNEYEKLLAQRANCFQKITSTKTKINKNLPFKEQIKKASGTAYHLPQPIEQSFKKLCKETNVLNLNHELYILVRSIPNGSKYIWQNLVDVHKVWKALLWYKNNNPLYSLIELPESLDGIAQILEHIPLT</sequence>
<name>A0A6G0U031_APHGL</name>